<dbReference type="SMART" id="SM00415">
    <property type="entry name" value="HSF"/>
    <property type="match status" value="1"/>
</dbReference>
<dbReference type="InterPro" id="IPR036390">
    <property type="entry name" value="WH_DNA-bd_sf"/>
</dbReference>
<accession>A0A7S1CLS9</accession>
<dbReference type="AlphaFoldDB" id="A0A7S1CLS9"/>
<feature type="domain" description="HSF-type DNA-binding" evidence="6">
    <location>
        <begin position="77"/>
        <end position="174"/>
    </location>
</feature>
<keyword evidence="3" id="KW-0539">Nucleus</keyword>
<feature type="region of interest" description="Disordered" evidence="5">
    <location>
        <begin position="356"/>
        <end position="375"/>
    </location>
</feature>
<dbReference type="Gene3D" id="1.10.10.10">
    <property type="entry name" value="Winged helix-like DNA-binding domain superfamily/Winged helix DNA-binding domain"/>
    <property type="match status" value="1"/>
</dbReference>
<proteinExistence type="inferred from homology"/>
<feature type="compositionally biased region" description="Polar residues" evidence="5">
    <location>
        <begin position="39"/>
        <end position="53"/>
    </location>
</feature>
<evidence type="ECO:0000313" key="7">
    <source>
        <dbReference type="EMBL" id="CAD8922776.1"/>
    </source>
</evidence>
<protein>
    <recommendedName>
        <fullName evidence="6">HSF-type DNA-binding domain-containing protein</fullName>
    </recommendedName>
</protein>
<dbReference type="Pfam" id="PF00447">
    <property type="entry name" value="HSF_DNA-bind"/>
    <property type="match status" value="1"/>
</dbReference>
<evidence type="ECO:0000256" key="2">
    <source>
        <dbReference type="ARBA" id="ARBA00023125"/>
    </source>
</evidence>
<organism evidence="7">
    <name type="scientific">Bicosoecida sp. CB-2014</name>
    <dbReference type="NCBI Taxonomy" id="1486930"/>
    <lineage>
        <taxon>Eukaryota</taxon>
        <taxon>Sar</taxon>
        <taxon>Stramenopiles</taxon>
        <taxon>Bigyra</taxon>
        <taxon>Opalozoa</taxon>
        <taxon>Bicosoecida</taxon>
    </lineage>
</organism>
<reference evidence="7" key="1">
    <citation type="submission" date="2021-01" db="EMBL/GenBank/DDBJ databases">
        <authorList>
            <person name="Corre E."/>
            <person name="Pelletier E."/>
            <person name="Niang G."/>
            <person name="Scheremetjew M."/>
            <person name="Finn R."/>
            <person name="Kale V."/>
            <person name="Holt S."/>
            <person name="Cochrane G."/>
            <person name="Meng A."/>
            <person name="Brown T."/>
            <person name="Cohen L."/>
        </authorList>
    </citation>
    <scope>NUCLEOTIDE SEQUENCE</scope>
    <source>
        <strain evidence="7">Ms1</strain>
    </source>
</reference>
<keyword evidence="2" id="KW-0238">DNA-binding</keyword>
<dbReference type="GO" id="GO:0043565">
    <property type="term" value="F:sequence-specific DNA binding"/>
    <property type="evidence" value="ECO:0007669"/>
    <property type="project" value="InterPro"/>
</dbReference>
<evidence type="ECO:0000256" key="1">
    <source>
        <dbReference type="ARBA" id="ARBA00004123"/>
    </source>
</evidence>
<evidence type="ECO:0000256" key="4">
    <source>
        <dbReference type="RuleBase" id="RU004020"/>
    </source>
</evidence>
<evidence type="ECO:0000256" key="3">
    <source>
        <dbReference type="ARBA" id="ARBA00023242"/>
    </source>
</evidence>
<feature type="region of interest" description="Disordered" evidence="5">
    <location>
        <begin position="34"/>
        <end position="75"/>
    </location>
</feature>
<name>A0A7S1CLS9_9STRA</name>
<dbReference type="SUPFAM" id="SSF46785">
    <property type="entry name" value="Winged helix' DNA-binding domain"/>
    <property type="match status" value="1"/>
</dbReference>
<sequence>MEDTRHDVLTTTKTVEAYGPLMVDAPVGARVAGGGSEQLPASTMVSTPATRSENAGGRRSLRRTARAAKAPAAPSTADRRFVSKLRLCLDRCTKDAPHVARWTKMGTGFTVFDTRAFSASFMPLFWATRTWGSFVRLACMWQFSRAKQSDGSVLFTHPIYARHRPELDDECKNRRAGGITAAAIARAKAADAASAVPGGDVVDYRPSYDAHDARETEWGTQVPGSAGLSPSIVSDDAATEATEATAFDDADGYWMDPCFTTSFDEAEMSFTVHQGAGRGHEAPSRAELLRRERELRERERKLAAEESAAAEAEAFAEAAGGAGYTDEAWYEVAPMTLPVQITAASRYSRAPTLPPFGAPCDWSSSPPMRPLHLRR</sequence>
<dbReference type="InterPro" id="IPR036388">
    <property type="entry name" value="WH-like_DNA-bd_sf"/>
</dbReference>
<dbReference type="InterPro" id="IPR000232">
    <property type="entry name" value="HSF_DNA-bd"/>
</dbReference>
<evidence type="ECO:0000256" key="5">
    <source>
        <dbReference type="SAM" id="MobiDB-lite"/>
    </source>
</evidence>
<dbReference type="GO" id="GO:0003700">
    <property type="term" value="F:DNA-binding transcription factor activity"/>
    <property type="evidence" value="ECO:0007669"/>
    <property type="project" value="InterPro"/>
</dbReference>
<comment type="subcellular location">
    <subcellularLocation>
        <location evidence="1">Nucleus</location>
    </subcellularLocation>
</comment>
<evidence type="ECO:0000259" key="6">
    <source>
        <dbReference type="SMART" id="SM00415"/>
    </source>
</evidence>
<dbReference type="GO" id="GO:0005634">
    <property type="term" value="C:nucleus"/>
    <property type="evidence" value="ECO:0007669"/>
    <property type="project" value="UniProtKB-SubCell"/>
</dbReference>
<comment type="similarity">
    <text evidence="4">Belongs to the HSF family.</text>
</comment>
<dbReference type="EMBL" id="HBFS01023948">
    <property type="protein sequence ID" value="CAD8922776.1"/>
    <property type="molecule type" value="Transcribed_RNA"/>
</dbReference>
<gene>
    <name evidence="7" type="ORF">BSP0115_LOCUS16039</name>
</gene>